<feature type="transmembrane region" description="Helical" evidence="1">
    <location>
        <begin position="284"/>
        <end position="308"/>
    </location>
</feature>
<feature type="transmembrane region" description="Helical" evidence="1">
    <location>
        <begin position="394"/>
        <end position="412"/>
    </location>
</feature>
<proteinExistence type="predicted"/>
<dbReference type="EMBL" id="QXEV01000018">
    <property type="protein sequence ID" value="RIA75501.1"/>
    <property type="molecule type" value="Genomic_DNA"/>
</dbReference>
<feature type="transmembrane region" description="Helical" evidence="1">
    <location>
        <begin position="253"/>
        <end position="272"/>
    </location>
</feature>
<feature type="transmembrane region" description="Helical" evidence="1">
    <location>
        <begin position="320"/>
        <end position="340"/>
    </location>
</feature>
<dbReference type="OrthoDB" id="4624at2"/>
<dbReference type="InParanoid" id="A0A397RYM9"/>
<evidence type="ECO:0000313" key="2">
    <source>
        <dbReference type="EMBL" id="RIA75501.1"/>
    </source>
</evidence>
<keyword evidence="1" id="KW-1133">Transmembrane helix</keyword>
<dbReference type="Gene3D" id="1.10.1760.20">
    <property type="match status" value="1"/>
</dbReference>
<protein>
    <submittedName>
        <fullName evidence="2">ECF transporter S component (Folate family)</fullName>
    </submittedName>
</protein>
<feature type="transmembrane region" description="Helical" evidence="1">
    <location>
        <begin position="352"/>
        <end position="374"/>
    </location>
</feature>
<reference evidence="2 3" key="1">
    <citation type="submission" date="2018-08" db="EMBL/GenBank/DDBJ databases">
        <title>Genomic Encyclopedia of Archaeal and Bacterial Type Strains, Phase II (KMG-II): from individual species to whole genera.</title>
        <authorList>
            <person name="Goeker M."/>
        </authorList>
    </citation>
    <scope>NUCLEOTIDE SEQUENCE [LARGE SCALE GENOMIC DNA]</scope>
    <source>
        <strain evidence="2 3">ATCC 27112</strain>
    </source>
</reference>
<feature type="transmembrane region" description="Helical" evidence="1">
    <location>
        <begin position="193"/>
        <end position="217"/>
    </location>
</feature>
<organism evidence="2 3">
    <name type="scientific">Anaeroplasma bactoclasticum</name>
    <dbReference type="NCBI Taxonomy" id="2088"/>
    <lineage>
        <taxon>Bacteria</taxon>
        <taxon>Bacillati</taxon>
        <taxon>Mycoplasmatota</taxon>
        <taxon>Mollicutes</taxon>
        <taxon>Anaeroplasmatales</taxon>
        <taxon>Anaeroplasmataceae</taxon>
        <taxon>Anaeroplasma</taxon>
    </lineage>
</organism>
<keyword evidence="1" id="KW-0812">Transmembrane</keyword>
<dbReference type="InterPro" id="IPR024529">
    <property type="entry name" value="ECF_trnsprt_substrate-spec"/>
</dbReference>
<dbReference type="InterPro" id="IPR030949">
    <property type="entry name" value="ECF_S_folate_fam"/>
</dbReference>
<dbReference type="NCBIfam" id="TIGR04518">
    <property type="entry name" value="ECF_S_folT_fam"/>
    <property type="match status" value="1"/>
</dbReference>
<feature type="transmembrane region" description="Helical" evidence="1">
    <location>
        <begin position="12"/>
        <end position="34"/>
    </location>
</feature>
<keyword evidence="3" id="KW-1185">Reference proteome</keyword>
<dbReference type="RefSeq" id="WP_119016589.1">
    <property type="nucleotide sequence ID" value="NZ_QXEV01000018.1"/>
</dbReference>
<evidence type="ECO:0000256" key="1">
    <source>
        <dbReference type="SAM" id="Phobius"/>
    </source>
</evidence>
<dbReference type="AlphaFoldDB" id="A0A397RYM9"/>
<dbReference type="Proteomes" id="UP000266506">
    <property type="component" value="Unassembled WGS sequence"/>
</dbReference>
<dbReference type="Pfam" id="PF12822">
    <property type="entry name" value="ECF_trnsprt"/>
    <property type="match status" value="1"/>
</dbReference>
<dbReference type="GO" id="GO:0022857">
    <property type="term" value="F:transmembrane transporter activity"/>
    <property type="evidence" value="ECO:0007669"/>
    <property type="project" value="InterPro"/>
</dbReference>
<name>A0A397RYM9_9MOLU</name>
<comment type="caution">
    <text evidence="2">The sequence shown here is derived from an EMBL/GenBank/DDBJ whole genome shotgun (WGS) entry which is preliminary data.</text>
</comment>
<accession>A0A397RYM9</accession>
<keyword evidence="1" id="KW-0472">Membrane</keyword>
<evidence type="ECO:0000313" key="3">
    <source>
        <dbReference type="Proteomes" id="UP000266506"/>
    </source>
</evidence>
<sequence>MKKILLCLKKGIMIDVVFLAIGLLIGILVAHYAFHNTVSFSFRYKDPVVVDTKAIISEDAIKKTKEVTTSWYTGSKLSVKNGKTTYQLVELSGLTIDGDNETGYTITVYKSSFNVSGDNNEYSDAIARGFLKHLVLMSLDQTIIDEYNANYTYTNSKGNEVLGITTIFDNDYYNQYSLDSNGNLNSTEVETKAMIIAGAIGLGVGLIFGIAFCLLFIGKYDMEVVHEYDNDEIYRTPFHLSYFKKSLEAFKNVKSLVTIALLLGLVIISKFLRIPSGFSDLGIGFGYLFLAIACMMYGPIPSLLIGALSDVIGYLVMPDGTFFIGYTFQAMLACFTYGMCFYKTHITFSRVLLARVIVNFVCNVIIGSFCRAFVYGLSGDAMYAYMIGISLPKNLVYLLPQSLLLYFVLKAVTVPMSAMNLINPKIAENISFF</sequence>
<gene>
    <name evidence="2" type="ORF">EI71_01469</name>
</gene>